<dbReference type="Pfam" id="PF09907">
    <property type="entry name" value="HigB_toxin"/>
    <property type="match status" value="1"/>
</dbReference>
<gene>
    <name evidence="1" type="ORF">I7X13_02175</name>
</gene>
<sequence length="102" mass="11669">MVIISRAVLRAFVLAHPDAESALEEWYHYVRGVDWANGAAVRQSFGTADYVGNQRFVFNIKGNHYRLIASISFTTRTVYIKFVGTHRQYDAIDATTIEFIRP</sequence>
<dbReference type="RefSeq" id="WP_198068138.1">
    <property type="nucleotide sequence ID" value="NZ_JAEDAD010000003.1"/>
</dbReference>
<name>A0ABS0Q2C2_9BACT</name>
<evidence type="ECO:0000313" key="2">
    <source>
        <dbReference type="Proteomes" id="UP000625631"/>
    </source>
</evidence>
<proteinExistence type="predicted"/>
<evidence type="ECO:0000313" key="1">
    <source>
        <dbReference type="EMBL" id="MBH8556834.1"/>
    </source>
</evidence>
<reference evidence="1 2" key="1">
    <citation type="submission" date="2020-12" db="EMBL/GenBank/DDBJ databases">
        <title>Hymenobacter sp.</title>
        <authorList>
            <person name="Kim M.K."/>
        </authorList>
    </citation>
    <scope>NUCLEOTIDE SEQUENCE [LARGE SCALE GENOMIC DNA]</scope>
    <source>
        <strain evidence="1 2">BT442</strain>
    </source>
</reference>
<dbReference type="EMBL" id="JAEDAE010000001">
    <property type="protein sequence ID" value="MBH8556834.1"/>
    <property type="molecule type" value="Genomic_DNA"/>
</dbReference>
<dbReference type="Proteomes" id="UP000625631">
    <property type="component" value="Unassembled WGS sequence"/>
</dbReference>
<protein>
    <submittedName>
        <fullName evidence="1">Type II toxin-antitoxin system HigB family toxin</fullName>
    </submittedName>
</protein>
<organism evidence="1 2">
    <name type="scientific">Hymenobacter negativus</name>
    <dbReference type="NCBI Taxonomy" id="2795026"/>
    <lineage>
        <taxon>Bacteria</taxon>
        <taxon>Pseudomonadati</taxon>
        <taxon>Bacteroidota</taxon>
        <taxon>Cytophagia</taxon>
        <taxon>Cytophagales</taxon>
        <taxon>Hymenobacteraceae</taxon>
        <taxon>Hymenobacter</taxon>
    </lineage>
</organism>
<accession>A0ABS0Q2C2</accession>
<keyword evidence="2" id="KW-1185">Reference proteome</keyword>
<dbReference type="InterPro" id="IPR018669">
    <property type="entry name" value="Toxin_HigB"/>
</dbReference>
<comment type="caution">
    <text evidence="1">The sequence shown here is derived from an EMBL/GenBank/DDBJ whole genome shotgun (WGS) entry which is preliminary data.</text>
</comment>